<evidence type="ECO:0000313" key="8">
    <source>
        <dbReference type="EMBL" id="KAK7831670.1"/>
    </source>
</evidence>
<evidence type="ECO:0000313" key="9">
    <source>
        <dbReference type="Proteomes" id="UP000237347"/>
    </source>
</evidence>
<dbReference type="Proteomes" id="UP000237347">
    <property type="component" value="Unassembled WGS sequence"/>
</dbReference>
<keyword evidence="2" id="KW-0805">Transcription regulation</keyword>
<gene>
    <name evidence="8" type="primary">REM16_2</name>
    <name evidence="8" type="ORF">CFP56_027136</name>
</gene>
<evidence type="ECO:0000256" key="2">
    <source>
        <dbReference type="ARBA" id="ARBA00023015"/>
    </source>
</evidence>
<comment type="subcellular location">
    <subcellularLocation>
        <location evidence="1">Nucleus</location>
    </subcellularLocation>
</comment>
<dbReference type="PANTHER" id="PTHR31391:SF157">
    <property type="entry name" value="B3 DOMAIN-CONTAINING PROTEIN REM16"/>
    <property type="match status" value="1"/>
</dbReference>
<dbReference type="AlphaFoldDB" id="A0AAW0JYY7"/>
<dbReference type="Gene3D" id="2.40.330.10">
    <property type="entry name" value="DNA-binding pseudobarrel domain"/>
    <property type="match status" value="4"/>
</dbReference>
<keyword evidence="5" id="KW-0539">Nucleus</keyword>
<proteinExistence type="predicted"/>
<dbReference type="InterPro" id="IPR015300">
    <property type="entry name" value="DNA-bd_pseudobarrel_sf"/>
</dbReference>
<keyword evidence="9" id="KW-1185">Reference proteome</keyword>
<feature type="compositionally biased region" description="Polar residues" evidence="6">
    <location>
        <begin position="221"/>
        <end position="235"/>
    </location>
</feature>
<evidence type="ECO:0000259" key="7">
    <source>
        <dbReference type="PROSITE" id="PS50863"/>
    </source>
</evidence>
<protein>
    <submittedName>
        <fullName evidence="8">B3 domain-containing protein rem16</fullName>
    </submittedName>
</protein>
<sequence>MGDACKDWSKWAEDIYWTHFQTFHFYQFLLSGFDRRLVIPKTFSDNLKKKLPQSATLKGPSGLTWDVELTTNDDTMFFNHGWQKFVKDHSLEETDLLVFRYNGWSQFDVLIFDGKNLCEKGASYFVRKCGQTEHDNRCSTKKRLREGSMDDVHTPLDVDAGCTSPVNSMGDDSVTVPSEQFINSLVANKRTRQSARHVGSKKPATNGEGVKSNPSDDAADSPTNKNGAQVQQFASNRRPVTEDEIKSALVLAQAASSDDTFQVVMRPTHVYKRHFLWIPAEWVMNHPLKENQEIYLRFNEGTWQAKYFYNRGRGNGGITSGWKHFVLDNNLEEFDVCLFKPADRMDGSFVLDVSIFRVVQEIAPLTVLTPPKRGRPKSIKSTKPQACDTYKIAIRLVEMGETCKDWSKWAEDIYWTHFQTIHFSQYLLGDYDRQLAIPKKFVDNLKKKLPQSVTLKGPSGLTWDVELKTIGDTLFFNHGWQEFVKDHSLEETDLLVFRYNGWSQFDVLIFDGKNLCEKGASYFVRKCGPTEHDNGCLTKKKIREGSIDDVHTPLDDGVRCPSPLNYVSDDSATVPSEQYIISLVGSKRTRRSAKSVGRKEPATCGEGMKSTASDGKPLNTYDAECSPIIKNGAQGQQYVSNRRLVTEDEIKDALLLAQAASSDDTYLAVMRPTHVYKKFFLYIPLEWAANHLSLENQEIYLRFNNDTWRARYNHNQARGYGGITSGWKHFVIDNNLEELDVCLFKPAGQMDGSTILDVSIFRVVQEISPRTLLTPPRKRGRRNSIKSTEA</sequence>
<evidence type="ECO:0000256" key="4">
    <source>
        <dbReference type="ARBA" id="ARBA00023163"/>
    </source>
</evidence>
<feature type="domain" description="TF-B3" evidence="7">
    <location>
        <begin position="261"/>
        <end position="359"/>
    </location>
</feature>
<evidence type="ECO:0000256" key="3">
    <source>
        <dbReference type="ARBA" id="ARBA00023125"/>
    </source>
</evidence>
<dbReference type="PANTHER" id="PTHR31391">
    <property type="entry name" value="B3 DOMAIN-CONTAINING PROTEIN OS11G0197600-RELATED"/>
    <property type="match status" value="1"/>
</dbReference>
<dbReference type="GO" id="GO:0005634">
    <property type="term" value="C:nucleus"/>
    <property type="evidence" value="ECO:0007669"/>
    <property type="project" value="UniProtKB-SubCell"/>
</dbReference>
<feature type="domain" description="TF-B3" evidence="7">
    <location>
        <begin position="420"/>
        <end position="513"/>
    </location>
</feature>
<dbReference type="GO" id="GO:0003677">
    <property type="term" value="F:DNA binding"/>
    <property type="evidence" value="ECO:0007669"/>
    <property type="project" value="UniProtKB-KW"/>
</dbReference>
<feature type="domain" description="TF-B3" evidence="7">
    <location>
        <begin position="666"/>
        <end position="764"/>
    </location>
</feature>
<dbReference type="SUPFAM" id="SSF101936">
    <property type="entry name" value="DNA-binding pseudobarrel domain"/>
    <property type="match status" value="4"/>
</dbReference>
<dbReference type="SMART" id="SM01019">
    <property type="entry name" value="B3"/>
    <property type="match status" value="4"/>
</dbReference>
<name>A0AAW0JYY7_QUESU</name>
<evidence type="ECO:0000256" key="6">
    <source>
        <dbReference type="SAM" id="MobiDB-lite"/>
    </source>
</evidence>
<feature type="region of interest" description="Disordered" evidence="6">
    <location>
        <begin position="190"/>
        <end position="239"/>
    </location>
</feature>
<feature type="domain" description="TF-B3" evidence="7">
    <location>
        <begin position="22"/>
        <end position="115"/>
    </location>
</feature>
<dbReference type="Pfam" id="PF02362">
    <property type="entry name" value="B3"/>
    <property type="match status" value="4"/>
</dbReference>
<evidence type="ECO:0000256" key="1">
    <source>
        <dbReference type="ARBA" id="ARBA00004123"/>
    </source>
</evidence>
<dbReference type="PROSITE" id="PS50863">
    <property type="entry name" value="B3"/>
    <property type="match status" value="4"/>
</dbReference>
<evidence type="ECO:0000256" key="5">
    <source>
        <dbReference type="ARBA" id="ARBA00023242"/>
    </source>
</evidence>
<dbReference type="InterPro" id="IPR003340">
    <property type="entry name" value="B3_DNA-bd"/>
</dbReference>
<keyword evidence="3" id="KW-0238">DNA-binding</keyword>
<feature type="compositionally biased region" description="Basic residues" evidence="6">
    <location>
        <begin position="190"/>
        <end position="200"/>
    </location>
</feature>
<dbReference type="EMBL" id="PKMF04000439">
    <property type="protein sequence ID" value="KAK7831670.1"/>
    <property type="molecule type" value="Genomic_DNA"/>
</dbReference>
<reference evidence="8 9" key="1">
    <citation type="journal article" date="2018" name="Sci. Data">
        <title>The draft genome sequence of cork oak.</title>
        <authorList>
            <person name="Ramos A.M."/>
            <person name="Usie A."/>
            <person name="Barbosa P."/>
            <person name="Barros P.M."/>
            <person name="Capote T."/>
            <person name="Chaves I."/>
            <person name="Simoes F."/>
            <person name="Abreu I."/>
            <person name="Carrasquinho I."/>
            <person name="Faro C."/>
            <person name="Guimaraes J.B."/>
            <person name="Mendonca D."/>
            <person name="Nobrega F."/>
            <person name="Rodrigues L."/>
            <person name="Saibo N.J.M."/>
            <person name="Varela M.C."/>
            <person name="Egas C."/>
            <person name="Matos J."/>
            <person name="Miguel C.M."/>
            <person name="Oliveira M.M."/>
            <person name="Ricardo C.P."/>
            <person name="Goncalves S."/>
        </authorList>
    </citation>
    <scope>NUCLEOTIDE SEQUENCE [LARGE SCALE GENOMIC DNA]</scope>
    <source>
        <strain evidence="9">cv. HL8</strain>
    </source>
</reference>
<keyword evidence="4" id="KW-0804">Transcription</keyword>
<accession>A0AAW0JYY7</accession>
<feature type="region of interest" description="Disordered" evidence="6">
    <location>
        <begin position="592"/>
        <end position="615"/>
    </location>
</feature>
<comment type="caution">
    <text evidence="8">The sequence shown here is derived from an EMBL/GenBank/DDBJ whole genome shotgun (WGS) entry which is preliminary data.</text>
</comment>
<organism evidence="8 9">
    <name type="scientific">Quercus suber</name>
    <name type="common">Cork oak</name>
    <dbReference type="NCBI Taxonomy" id="58331"/>
    <lineage>
        <taxon>Eukaryota</taxon>
        <taxon>Viridiplantae</taxon>
        <taxon>Streptophyta</taxon>
        <taxon>Embryophyta</taxon>
        <taxon>Tracheophyta</taxon>
        <taxon>Spermatophyta</taxon>
        <taxon>Magnoliopsida</taxon>
        <taxon>eudicotyledons</taxon>
        <taxon>Gunneridae</taxon>
        <taxon>Pentapetalae</taxon>
        <taxon>rosids</taxon>
        <taxon>fabids</taxon>
        <taxon>Fagales</taxon>
        <taxon>Fagaceae</taxon>
        <taxon>Quercus</taxon>
    </lineage>
</organism>
<dbReference type="InterPro" id="IPR044837">
    <property type="entry name" value="REM16-like"/>
</dbReference>
<dbReference type="CDD" id="cd10017">
    <property type="entry name" value="B3_DNA"/>
    <property type="match status" value="4"/>
</dbReference>